<dbReference type="PROSITE" id="PS50005">
    <property type="entry name" value="TPR"/>
    <property type="match status" value="3"/>
</dbReference>
<dbReference type="Gene3D" id="3.40.50.2000">
    <property type="entry name" value="Glycogen Phosphorylase B"/>
    <property type="match status" value="1"/>
</dbReference>
<evidence type="ECO:0000256" key="8">
    <source>
        <dbReference type="PROSITE-ProRule" id="PRU00339"/>
    </source>
</evidence>
<evidence type="ECO:0000256" key="2">
    <source>
        <dbReference type="ARBA" id="ARBA00005386"/>
    </source>
</evidence>
<dbReference type="Pfam" id="PF13432">
    <property type="entry name" value="TPR_16"/>
    <property type="match status" value="3"/>
</dbReference>
<dbReference type="EMBL" id="JABFDN010000018">
    <property type="protein sequence ID" value="NPU69509.1"/>
    <property type="molecule type" value="Genomic_DNA"/>
</dbReference>
<evidence type="ECO:0000313" key="10">
    <source>
        <dbReference type="EMBL" id="NPU69509.1"/>
    </source>
</evidence>
<comment type="pathway">
    <text evidence="1">Protein modification; protein glycosylation.</text>
</comment>
<keyword evidence="7 8" id="KW-0802">TPR repeat</keyword>
<dbReference type="Gene3D" id="3.40.50.11380">
    <property type="match status" value="1"/>
</dbReference>
<accession>A0ABX2CMT7</accession>
<dbReference type="InterPro" id="IPR019734">
    <property type="entry name" value="TPR_rpt"/>
</dbReference>
<dbReference type="InterPro" id="IPR011990">
    <property type="entry name" value="TPR-like_helical_dom_sf"/>
</dbReference>
<gene>
    <name evidence="10" type="ORF">HL667_31205</name>
</gene>
<keyword evidence="11" id="KW-1185">Reference proteome</keyword>
<feature type="repeat" description="TPR" evidence="8">
    <location>
        <begin position="226"/>
        <end position="259"/>
    </location>
</feature>
<feature type="domain" description="O-GlcNAc transferase C-terminal" evidence="9">
    <location>
        <begin position="543"/>
        <end position="722"/>
    </location>
</feature>
<dbReference type="Gene3D" id="1.25.40.10">
    <property type="entry name" value="Tetratricopeptide repeat domain"/>
    <property type="match status" value="1"/>
</dbReference>
<feature type="domain" description="O-GlcNAc transferase C-terminal" evidence="9">
    <location>
        <begin position="375"/>
        <end position="523"/>
    </location>
</feature>
<keyword evidence="4" id="KW-0328">Glycosyltransferase</keyword>
<evidence type="ECO:0000256" key="1">
    <source>
        <dbReference type="ARBA" id="ARBA00004922"/>
    </source>
</evidence>
<evidence type="ECO:0000256" key="3">
    <source>
        <dbReference type="ARBA" id="ARBA00011970"/>
    </source>
</evidence>
<evidence type="ECO:0000256" key="7">
    <source>
        <dbReference type="ARBA" id="ARBA00022803"/>
    </source>
</evidence>
<organism evidence="10 11">
    <name type="scientific">Bradyrhizobium aeschynomenes</name>
    <dbReference type="NCBI Taxonomy" id="2734909"/>
    <lineage>
        <taxon>Bacteria</taxon>
        <taxon>Pseudomonadati</taxon>
        <taxon>Pseudomonadota</taxon>
        <taxon>Alphaproteobacteria</taxon>
        <taxon>Hyphomicrobiales</taxon>
        <taxon>Nitrobacteraceae</taxon>
        <taxon>Bradyrhizobium</taxon>
    </lineage>
</organism>
<evidence type="ECO:0000256" key="6">
    <source>
        <dbReference type="ARBA" id="ARBA00022737"/>
    </source>
</evidence>
<proteinExistence type="inferred from homology"/>
<dbReference type="PANTHER" id="PTHR44835">
    <property type="entry name" value="UDP-N-ACETYLGLUCOSAMINE--PEPTIDE N-ACETYLGLUCOSAMINYLTRANSFERASE SPINDLY-RELATED"/>
    <property type="match status" value="1"/>
</dbReference>
<dbReference type="Pfam" id="PF13844">
    <property type="entry name" value="Glyco_transf_41"/>
    <property type="match status" value="2"/>
</dbReference>
<feature type="repeat" description="TPR" evidence="8">
    <location>
        <begin position="90"/>
        <end position="123"/>
    </location>
</feature>
<comment type="similarity">
    <text evidence="2">Belongs to the glycosyltransferase 41 family. O-GlcNAc transferase subfamily.</text>
</comment>
<protein>
    <recommendedName>
        <fullName evidence="3">protein O-GlcNAc transferase</fullName>
        <ecNumber evidence="3">2.4.1.255</ecNumber>
    </recommendedName>
</protein>
<dbReference type="RefSeq" id="WP_172114593.1">
    <property type="nucleotide sequence ID" value="NZ_JABFDN010000018.1"/>
</dbReference>
<evidence type="ECO:0000313" key="11">
    <source>
        <dbReference type="Proteomes" id="UP000886476"/>
    </source>
</evidence>
<dbReference type="InterPro" id="IPR051939">
    <property type="entry name" value="Glycosyltr_41/O-GlcNAc_trsf"/>
</dbReference>
<name>A0ABX2CMT7_9BRAD</name>
<dbReference type="Proteomes" id="UP000886476">
    <property type="component" value="Unassembled WGS sequence"/>
</dbReference>
<evidence type="ECO:0000256" key="5">
    <source>
        <dbReference type="ARBA" id="ARBA00022679"/>
    </source>
</evidence>
<dbReference type="InterPro" id="IPR029489">
    <property type="entry name" value="OGT/SEC/SPY_C"/>
</dbReference>
<dbReference type="SMART" id="SM00028">
    <property type="entry name" value="TPR"/>
    <property type="match status" value="8"/>
</dbReference>
<dbReference type="SUPFAM" id="SSF48452">
    <property type="entry name" value="TPR-like"/>
    <property type="match status" value="2"/>
</dbReference>
<reference evidence="10" key="1">
    <citation type="submission" date="2020-05" db="EMBL/GenBank/DDBJ databases">
        <title>Nod-independent and nitrogen-fixing Bradyrhizobium aeschynomene sp. nov. isolated from nodules of Aeschynomene indica.</title>
        <authorList>
            <person name="Zhang Z."/>
        </authorList>
    </citation>
    <scope>NUCLEOTIDE SEQUENCE</scope>
    <source>
        <strain evidence="10">83012</strain>
    </source>
</reference>
<evidence type="ECO:0000259" key="9">
    <source>
        <dbReference type="Pfam" id="PF13844"/>
    </source>
</evidence>
<keyword evidence="5" id="KW-0808">Transferase</keyword>
<sequence>MSTVGSRAFQKARQEKKQKKLVETQLAAAFKAFQAGRQAETQALCAKLLQEVPGCFDAMHLLGVSLVSSARFAEATAFLAQAVAIEPNSADAQSNLGWALVNCERYEEARAALERSLALRPNAPITLRNLAITLLRLGQGEASLAAATRALELKPDDVDAWCNRSVAELMLRRWDAAAASAERALAFNPTHFEATVNKGLAHLELHHFELAEATFNAALAARPSHAELRAHRGRLYMISGRTAEAEADFDAAVTLDPHLQLGWQGKAQICILNGNVAQAMAACKRVLDSNPKAQVALTLLGACRGRLGDVAGAIAQFDQALAVQPDYDEAITKKIFYLDFLPGADFAVQQMARQYWWMAVGSKFPRRKLAPRALDPNRRIVVGYVSADFRTHSAAFAFLPVLRGHDKTQVQVNCYSASPRHDDFTAKFQAIADVWVEASNLSDDELADRIQADGVDILVDLSGYTTGTRMPVFARKPAPIQVTAWGSGTGTGLATMDYFFADPVTVPENVRPLFAEHVHDLPSVITIDPLLDIAPSPLPMLQNGHVSFGVYNRIDKISDAAIALWARLLGEVPDATLVIKHLALNDPLVRDGLIGRFVTQGVPEARLICLGASERSEHLRSYERIDISLDPFPQNGGISTFESLYMGVPVVAKLGAGAASRAAGGILTAAGLADWVADDDDGYIRIAKTFAAQPELLAKLRAELPHKVAHSPAGDVANYTRCVEAGYRQFWQAYCAKESTGRS</sequence>
<keyword evidence="6" id="KW-0677">Repeat</keyword>
<feature type="repeat" description="TPR" evidence="8">
    <location>
        <begin position="294"/>
        <end position="327"/>
    </location>
</feature>
<dbReference type="PANTHER" id="PTHR44835:SF1">
    <property type="entry name" value="PROTEIN O-GLCNAC TRANSFERASE"/>
    <property type="match status" value="1"/>
</dbReference>
<dbReference type="EC" id="2.4.1.255" evidence="3"/>
<evidence type="ECO:0000256" key="4">
    <source>
        <dbReference type="ARBA" id="ARBA00022676"/>
    </source>
</evidence>
<comment type="caution">
    <text evidence="10">The sequence shown here is derived from an EMBL/GenBank/DDBJ whole genome shotgun (WGS) entry which is preliminary data.</text>
</comment>
<dbReference type="Pfam" id="PF14559">
    <property type="entry name" value="TPR_19"/>
    <property type="match status" value="1"/>
</dbReference>